<gene>
    <name evidence="2" type="ORF">BN983_01066</name>
</gene>
<proteinExistence type="predicted"/>
<evidence type="ECO:0000256" key="1">
    <source>
        <dbReference type="SAM" id="Phobius"/>
    </source>
</evidence>
<dbReference type="Proteomes" id="UP000028868">
    <property type="component" value="Unassembled WGS sequence"/>
</dbReference>
<evidence type="ECO:0000313" key="3">
    <source>
        <dbReference type="Proteomes" id="UP000028868"/>
    </source>
</evidence>
<dbReference type="Pfam" id="PF08905">
    <property type="entry name" value="DUF1850"/>
    <property type="match status" value="1"/>
</dbReference>
<keyword evidence="1" id="KW-1133">Transmembrane helix</keyword>
<sequence>MPLFYSMIWKRLFLFAFVIGLVIALLMMVKVPTLSITSGDTVQIFHLYKEEVEFKVRWRHSVEKEEWEEMFVLQDGMIKLTGTRFKTFGAGVPNDTGEQTYIKDGWVYMTDINQTIGTHLSLRTGTHTDHRFLYGKDANFNLDKNKAYQINVGQHSLLNSIRYYILVKLRGE</sequence>
<feature type="transmembrane region" description="Helical" evidence="1">
    <location>
        <begin position="12"/>
        <end position="29"/>
    </location>
</feature>
<name>A0A024P3B6_9BACI</name>
<accession>A0A024P3B6</accession>
<dbReference type="AlphaFoldDB" id="A0A024P3B6"/>
<reference evidence="2 3" key="2">
    <citation type="submission" date="2014-05" db="EMBL/GenBank/DDBJ databases">
        <title>Draft genome sequence of Halobacillus karajensis HK-03.</title>
        <authorList>
            <person name="Khelaifia S."/>
            <person name="Croce O."/>
            <person name="Lagier J.C."/>
            <person name="Raoult D."/>
        </authorList>
    </citation>
    <scope>NUCLEOTIDE SEQUENCE [LARGE SCALE GENOMIC DNA]</scope>
    <source>
        <strain evidence="2 3">HD-03</strain>
    </source>
</reference>
<dbReference type="InterPro" id="IPR015001">
    <property type="entry name" value="DUF1850"/>
</dbReference>
<keyword evidence="1" id="KW-0472">Membrane</keyword>
<comment type="caution">
    <text evidence="2">The sequence shown here is derived from an EMBL/GenBank/DDBJ whole genome shotgun (WGS) entry which is preliminary data.</text>
</comment>
<protein>
    <recommendedName>
        <fullName evidence="4">DUF1850 domain-containing protein</fullName>
    </recommendedName>
</protein>
<dbReference type="EMBL" id="CCDI010000001">
    <property type="protein sequence ID" value="CDQ22849.1"/>
    <property type="molecule type" value="Genomic_DNA"/>
</dbReference>
<keyword evidence="1" id="KW-0812">Transmembrane</keyword>
<reference evidence="3" key="1">
    <citation type="submission" date="2014-03" db="EMBL/GenBank/DDBJ databases">
        <authorList>
            <person name="Urmite Genomes U."/>
        </authorList>
    </citation>
    <scope>NUCLEOTIDE SEQUENCE [LARGE SCALE GENOMIC DNA]</scope>
    <source>
        <strain evidence="3">HD-03</strain>
    </source>
</reference>
<keyword evidence="3" id="KW-1185">Reference proteome</keyword>
<organism evidence="2 3">
    <name type="scientific">Halobacillus karajensis</name>
    <dbReference type="NCBI Taxonomy" id="195088"/>
    <lineage>
        <taxon>Bacteria</taxon>
        <taxon>Bacillati</taxon>
        <taxon>Bacillota</taxon>
        <taxon>Bacilli</taxon>
        <taxon>Bacillales</taxon>
        <taxon>Bacillaceae</taxon>
        <taxon>Halobacillus</taxon>
    </lineage>
</organism>
<evidence type="ECO:0000313" key="2">
    <source>
        <dbReference type="EMBL" id="CDQ22849.1"/>
    </source>
</evidence>
<evidence type="ECO:0008006" key="4">
    <source>
        <dbReference type="Google" id="ProtNLM"/>
    </source>
</evidence>